<evidence type="ECO:0008006" key="4">
    <source>
        <dbReference type="Google" id="ProtNLM"/>
    </source>
</evidence>
<reference evidence="2" key="1">
    <citation type="submission" date="2023-10" db="EMBL/GenBank/DDBJ databases">
        <title>Chromosome-level genome of the transformable northern wattle, Acacia crassicarpa.</title>
        <authorList>
            <person name="Massaro I."/>
            <person name="Sinha N.R."/>
            <person name="Poethig S."/>
            <person name="Leichty A.R."/>
        </authorList>
    </citation>
    <scope>NUCLEOTIDE SEQUENCE</scope>
    <source>
        <strain evidence="2">Acra3RX</strain>
        <tissue evidence="2">Leaf</tissue>
    </source>
</reference>
<feature type="compositionally biased region" description="Polar residues" evidence="1">
    <location>
        <begin position="295"/>
        <end position="309"/>
    </location>
</feature>
<keyword evidence="3" id="KW-1185">Reference proteome</keyword>
<sequence length="392" mass="43872">MVARTPPKSKKMLAALNPLLIRETLNKMDQCMARLQELQCTVAGGTKVVSGVNLSPRSTRGYLRTSLRCKQESLRIMNGARSRSPKGKFPANTGGEWKRMSLPAMLVGETLGEILQASQFARDIVSAVARKTDTEDPKTPVPPQRKNQKVQHPENTQLKARRKREKQTKLESARSEPTSPSLGRARSRINFKISPQKVRELDKENNRYMANRVSPRNKPWAKKTVLFPNPLFLTTPSSQQHKFCKTRSPVISRNRGAPHKFLIKSPPSASKFQSKNKSPPSKFQVKVRSPPSRFHAQNKSPPSKFQVNIRSPPVLSISSPTRPLSVMKKTSPKRSAVSKLRRSFSPSRLATRLASLSPLKSKRSASIQQSDGLVSGLRQRPPSTVQFPARRI</sequence>
<dbReference type="EMBL" id="JAWXYG010000005">
    <property type="protein sequence ID" value="KAK4273467.1"/>
    <property type="molecule type" value="Genomic_DNA"/>
</dbReference>
<feature type="region of interest" description="Disordered" evidence="1">
    <location>
        <begin position="359"/>
        <end position="392"/>
    </location>
</feature>
<proteinExistence type="predicted"/>
<dbReference type="GO" id="GO:2000694">
    <property type="term" value="P:regulation of phragmoplast microtubule organization"/>
    <property type="evidence" value="ECO:0007669"/>
    <property type="project" value="InterPro"/>
</dbReference>
<dbReference type="GO" id="GO:0005875">
    <property type="term" value="C:microtubule associated complex"/>
    <property type="evidence" value="ECO:0007669"/>
    <property type="project" value="TreeGrafter"/>
</dbReference>
<name>A0AAE1JS64_9FABA</name>
<evidence type="ECO:0000313" key="3">
    <source>
        <dbReference type="Proteomes" id="UP001293593"/>
    </source>
</evidence>
<dbReference type="GO" id="GO:0009574">
    <property type="term" value="C:preprophase band"/>
    <property type="evidence" value="ECO:0007669"/>
    <property type="project" value="TreeGrafter"/>
</dbReference>
<dbReference type="PANTHER" id="PTHR35728:SF1">
    <property type="entry name" value="MICROTUBULE-BINDING PROTEIN TANGLED-RELATED"/>
    <property type="match status" value="1"/>
</dbReference>
<organism evidence="2 3">
    <name type="scientific">Acacia crassicarpa</name>
    <name type="common">northern wattle</name>
    <dbReference type="NCBI Taxonomy" id="499986"/>
    <lineage>
        <taxon>Eukaryota</taxon>
        <taxon>Viridiplantae</taxon>
        <taxon>Streptophyta</taxon>
        <taxon>Embryophyta</taxon>
        <taxon>Tracheophyta</taxon>
        <taxon>Spermatophyta</taxon>
        <taxon>Magnoliopsida</taxon>
        <taxon>eudicotyledons</taxon>
        <taxon>Gunneridae</taxon>
        <taxon>Pentapetalae</taxon>
        <taxon>rosids</taxon>
        <taxon>fabids</taxon>
        <taxon>Fabales</taxon>
        <taxon>Fabaceae</taxon>
        <taxon>Caesalpinioideae</taxon>
        <taxon>mimosoid clade</taxon>
        <taxon>Acacieae</taxon>
        <taxon>Acacia</taxon>
    </lineage>
</organism>
<dbReference type="Proteomes" id="UP001293593">
    <property type="component" value="Unassembled WGS sequence"/>
</dbReference>
<dbReference type="InterPro" id="IPR044709">
    <property type="entry name" value="TAN1"/>
</dbReference>
<dbReference type="PANTHER" id="PTHR35728">
    <property type="entry name" value="MICROTUBULE-BINDING PROTEIN TANGLED-RELATED"/>
    <property type="match status" value="1"/>
</dbReference>
<dbReference type="GO" id="GO:0000911">
    <property type="term" value="P:cytokinesis by cell plate formation"/>
    <property type="evidence" value="ECO:0007669"/>
    <property type="project" value="TreeGrafter"/>
</dbReference>
<dbReference type="GO" id="GO:0008017">
    <property type="term" value="F:microtubule binding"/>
    <property type="evidence" value="ECO:0007669"/>
    <property type="project" value="InterPro"/>
</dbReference>
<dbReference type="AlphaFoldDB" id="A0AAE1JS64"/>
<evidence type="ECO:0000313" key="2">
    <source>
        <dbReference type="EMBL" id="KAK4273467.1"/>
    </source>
</evidence>
<feature type="region of interest" description="Disordered" evidence="1">
    <location>
        <begin position="131"/>
        <end position="191"/>
    </location>
</feature>
<comment type="caution">
    <text evidence="2">The sequence shown here is derived from an EMBL/GenBank/DDBJ whole genome shotgun (WGS) entry which is preliminary data.</text>
</comment>
<protein>
    <recommendedName>
        <fullName evidence="4">Microtubule-binding protein TANGLED</fullName>
    </recommendedName>
</protein>
<evidence type="ECO:0000256" key="1">
    <source>
        <dbReference type="SAM" id="MobiDB-lite"/>
    </source>
</evidence>
<feature type="region of interest" description="Disordered" evidence="1">
    <location>
        <begin position="258"/>
        <end position="344"/>
    </location>
</feature>
<feature type="compositionally biased region" description="Polar residues" evidence="1">
    <location>
        <begin position="267"/>
        <end position="281"/>
    </location>
</feature>
<gene>
    <name evidence="2" type="ORF">QN277_021860</name>
</gene>
<accession>A0AAE1JS64</accession>